<name>A0A0E9TDR2_ANGAN</name>
<sequence>MPLSAFLQQKKQKQKQKNPDMARYQAGHPDTADCD</sequence>
<proteinExistence type="predicted"/>
<organism evidence="2">
    <name type="scientific">Anguilla anguilla</name>
    <name type="common">European freshwater eel</name>
    <name type="synonym">Muraena anguilla</name>
    <dbReference type="NCBI Taxonomy" id="7936"/>
    <lineage>
        <taxon>Eukaryota</taxon>
        <taxon>Metazoa</taxon>
        <taxon>Chordata</taxon>
        <taxon>Craniata</taxon>
        <taxon>Vertebrata</taxon>
        <taxon>Euteleostomi</taxon>
        <taxon>Actinopterygii</taxon>
        <taxon>Neopterygii</taxon>
        <taxon>Teleostei</taxon>
        <taxon>Anguilliformes</taxon>
        <taxon>Anguillidae</taxon>
        <taxon>Anguilla</taxon>
    </lineage>
</organism>
<reference evidence="2" key="2">
    <citation type="journal article" date="2015" name="Fish Shellfish Immunol.">
        <title>Early steps in the European eel (Anguilla anguilla)-Vibrio vulnificus interaction in the gills: Role of the RtxA13 toxin.</title>
        <authorList>
            <person name="Callol A."/>
            <person name="Pajuelo D."/>
            <person name="Ebbesson L."/>
            <person name="Teles M."/>
            <person name="MacKenzie S."/>
            <person name="Amaro C."/>
        </authorList>
    </citation>
    <scope>NUCLEOTIDE SEQUENCE</scope>
</reference>
<evidence type="ECO:0000313" key="2">
    <source>
        <dbReference type="EMBL" id="JAH51809.1"/>
    </source>
</evidence>
<reference evidence="2" key="1">
    <citation type="submission" date="2014-11" db="EMBL/GenBank/DDBJ databases">
        <authorList>
            <person name="Amaro Gonzalez C."/>
        </authorList>
    </citation>
    <scope>NUCLEOTIDE SEQUENCE</scope>
</reference>
<accession>A0A0E9TDR2</accession>
<protein>
    <submittedName>
        <fullName evidence="2">Uncharacterized protein</fullName>
    </submittedName>
</protein>
<dbReference type="EMBL" id="GBXM01056768">
    <property type="protein sequence ID" value="JAH51809.1"/>
    <property type="molecule type" value="Transcribed_RNA"/>
</dbReference>
<dbReference type="AlphaFoldDB" id="A0A0E9TDR2"/>
<evidence type="ECO:0000256" key="1">
    <source>
        <dbReference type="SAM" id="MobiDB-lite"/>
    </source>
</evidence>
<feature type="region of interest" description="Disordered" evidence="1">
    <location>
        <begin position="1"/>
        <end position="35"/>
    </location>
</feature>